<dbReference type="SMART" id="SM00283">
    <property type="entry name" value="MA"/>
    <property type="match status" value="1"/>
</dbReference>
<keyword evidence="4" id="KW-1133">Transmembrane helix</keyword>
<feature type="transmembrane region" description="Helical" evidence="4">
    <location>
        <begin position="65"/>
        <end position="86"/>
    </location>
</feature>
<sequence>MSDTRLSELHRLFSRAFLAILPIVAAIAVVTAMLSGRNLGATAGLGVIFVIAGLLPLVTAGPTALARQIASGALIGCIALMVLATAGTPWQIDMHMAFFAALSVVAGWCCWRSIVVAAAIVAVHHLVLNVVYPAAVFPDGADFGRVVLHAVILIVQAATLVWTTSQLAHALESSAEAADAALAAQEAAAATAGRERDAGLALDRRRESVDRSIAAFETRIGSVIADLEHRFAEMGTTAQTLSTSSGATEAQARDAGDMSQQASHSVGSVAVAAEQLSGSIDEIARQIDQTGEVVAAANREAEAANHEIGGLAAAAEKIGNVVALIRDIAAQTNLLALNATIEAARAGELGRGFAIVAAEVKGLATQTGSATEEIAGQIAAVQSSTSTAVEAISKIVGRMREIDAFTGAVGQSIDQQKDATREIATSVERTADGVRRVVDSLGSVSAASGRTVAASATVSQTAAAVAGAAGRIRGEIDAFLREVRAA</sequence>
<dbReference type="EMBL" id="SJFN01000031">
    <property type="protein sequence ID" value="TBW34729.1"/>
    <property type="molecule type" value="Genomic_DNA"/>
</dbReference>
<evidence type="ECO:0000313" key="6">
    <source>
        <dbReference type="EMBL" id="TBW34729.1"/>
    </source>
</evidence>
<evidence type="ECO:0000313" key="7">
    <source>
        <dbReference type="Proteomes" id="UP000292781"/>
    </source>
</evidence>
<dbReference type="Proteomes" id="UP000292781">
    <property type="component" value="Unassembled WGS sequence"/>
</dbReference>
<dbReference type="Gene3D" id="1.10.287.950">
    <property type="entry name" value="Methyl-accepting chemotaxis protein"/>
    <property type="match status" value="1"/>
</dbReference>
<feature type="compositionally biased region" description="Polar residues" evidence="3">
    <location>
        <begin position="238"/>
        <end position="248"/>
    </location>
</feature>
<dbReference type="PANTHER" id="PTHR32089:SF112">
    <property type="entry name" value="LYSOZYME-LIKE PROTEIN-RELATED"/>
    <property type="match status" value="1"/>
</dbReference>
<dbReference type="AlphaFoldDB" id="A0A4Q9VIX1"/>
<reference evidence="6 7" key="1">
    <citation type="submission" date="2019-02" db="EMBL/GenBank/DDBJ databases">
        <title>Siculibacillus lacustris gen. nov., sp. nov., a new rosette-forming bacterium isolated from a freshwater crater lake (Lake St. Ana, Romania).</title>
        <authorList>
            <person name="Felfoldi T."/>
            <person name="Marton Z."/>
            <person name="Szabo A."/>
            <person name="Mentes A."/>
            <person name="Boka K."/>
            <person name="Marialigeti K."/>
            <person name="Mathe I."/>
            <person name="Koncz M."/>
            <person name="Schumann P."/>
            <person name="Toth E."/>
        </authorList>
    </citation>
    <scope>NUCLEOTIDE SEQUENCE [LARGE SCALE GENOMIC DNA]</scope>
    <source>
        <strain evidence="6 7">SA-279</strain>
    </source>
</reference>
<dbReference type="GO" id="GO:0016020">
    <property type="term" value="C:membrane"/>
    <property type="evidence" value="ECO:0007669"/>
    <property type="project" value="InterPro"/>
</dbReference>
<evidence type="ECO:0000256" key="4">
    <source>
        <dbReference type="SAM" id="Phobius"/>
    </source>
</evidence>
<accession>A0A4Q9VIX1</accession>
<organism evidence="6 7">
    <name type="scientific">Siculibacillus lacustris</name>
    <dbReference type="NCBI Taxonomy" id="1549641"/>
    <lineage>
        <taxon>Bacteria</taxon>
        <taxon>Pseudomonadati</taxon>
        <taxon>Pseudomonadota</taxon>
        <taxon>Alphaproteobacteria</taxon>
        <taxon>Hyphomicrobiales</taxon>
        <taxon>Ancalomicrobiaceae</taxon>
        <taxon>Siculibacillus</taxon>
    </lineage>
</organism>
<gene>
    <name evidence="6" type="ORF">EYW49_17565</name>
</gene>
<evidence type="ECO:0000256" key="3">
    <source>
        <dbReference type="SAM" id="MobiDB-lite"/>
    </source>
</evidence>
<proteinExistence type="predicted"/>
<keyword evidence="4" id="KW-0472">Membrane</keyword>
<keyword evidence="7" id="KW-1185">Reference proteome</keyword>
<dbReference type="InterPro" id="IPR004089">
    <property type="entry name" value="MCPsignal_dom"/>
</dbReference>
<keyword evidence="1 2" id="KW-0807">Transducer</keyword>
<dbReference type="PROSITE" id="PS50111">
    <property type="entry name" value="CHEMOTAXIS_TRANSDUC_2"/>
    <property type="match status" value="1"/>
</dbReference>
<dbReference type="Pfam" id="PF00015">
    <property type="entry name" value="MCPsignal"/>
    <property type="match status" value="1"/>
</dbReference>
<dbReference type="SUPFAM" id="SSF58104">
    <property type="entry name" value="Methyl-accepting chemotaxis protein (MCP) signaling domain"/>
    <property type="match status" value="1"/>
</dbReference>
<dbReference type="RefSeq" id="WP_131310934.1">
    <property type="nucleotide sequence ID" value="NZ_SJFN01000031.1"/>
</dbReference>
<evidence type="ECO:0000256" key="1">
    <source>
        <dbReference type="ARBA" id="ARBA00023224"/>
    </source>
</evidence>
<feature type="region of interest" description="Disordered" evidence="3">
    <location>
        <begin position="238"/>
        <end position="258"/>
    </location>
</feature>
<dbReference type="OrthoDB" id="354287at2"/>
<protein>
    <submittedName>
        <fullName evidence="6">Chemotaxis protein</fullName>
    </submittedName>
</protein>
<keyword evidence="4" id="KW-0812">Transmembrane</keyword>
<evidence type="ECO:0000259" key="5">
    <source>
        <dbReference type="PROSITE" id="PS50111"/>
    </source>
</evidence>
<feature type="transmembrane region" description="Helical" evidence="4">
    <location>
        <begin position="143"/>
        <end position="163"/>
    </location>
</feature>
<evidence type="ECO:0000256" key="2">
    <source>
        <dbReference type="PROSITE-ProRule" id="PRU00284"/>
    </source>
</evidence>
<comment type="caution">
    <text evidence="6">The sequence shown here is derived from an EMBL/GenBank/DDBJ whole genome shotgun (WGS) entry which is preliminary data.</text>
</comment>
<feature type="domain" description="Methyl-accepting transducer" evidence="5">
    <location>
        <begin position="237"/>
        <end position="466"/>
    </location>
</feature>
<dbReference type="GO" id="GO:0007165">
    <property type="term" value="P:signal transduction"/>
    <property type="evidence" value="ECO:0007669"/>
    <property type="project" value="UniProtKB-KW"/>
</dbReference>
<feature type="transmembrane region" description="Helical" evidence="4">
    <location>
        <begin position="12"/>
        <end position="34"/>
    </location>
</feature>
<feature type="transmembrane region" description="Helical" evidence="4">
    <location>
        <begin position="41"/>
        <end position="59"/>
    </location>
</feature>
<dbReference type="PANTHER" id="PTHR32089">
    <property type="entry name" value="METHYL-ACCEPTING CHEMOTAXIS PROTEIN MCPB"/>
    <property type="match status" value="1"/>
</dbReference>
<name>A0A4Q9VIX1_9HYPH</name>